<gene>
    <name evidence="4" type="ORF">GCM10010961_05010</name>
</gene>
<reference evidence="4" key="2">
    <citation type="submission" date="2020-09" db="EMBL/GenBank/DDBJ databases">
        <authorList>
            <person name="Sun Q."/>
            <person name="Zhou Y."/>
        </authorList>
    </citation>
    <scope>NUCLEOTIDE SEQUENCE</scope>
    <source>
        <strain evidence="4">CGMCC 1.7081</strain>
    </source>
</reference>
<dbReference type="SUPFAM" id="SSF52096">
    <property type="entry name" value="ClpP/crotonase"/>
    <property type="match status" value="1"/>
</dbReference>
<comment type="caution">
    <text evidence="4">The sequence shown here is derived from an EMBL/GenBank/DDBJ whole genome shotgun (WGS) entry which is preliminary data.</text>
</comment>
<dbReference type="PANTHER" id="PTHR11941">
    <property type="entry name" value="ENOYL-COA HYDRATASE-RELATED"/>
    <property type="match status" value="1"/>
</dbReference>
<dbReference type="RefSeq" id="WP_028092241.1">
    <property type="nucleotide sequence ID" value="NZ_BNAP01000001.1"/>
</dbReference>
<dbReference type="EMBL" id="BNAP01000001">
    <property type="protein sequence ID" value="GHG81165.1"/>
    <property type="molecule type" value="Genomic_DNA"/>
</dbReference>
<evidence type="ECO:0000256" key="2">
    <source>
        <dbReference type="ARBA" id="ARBA00023239"/>
    </source>
</evidence>
<dbReference type="Pfam" id="PF00378">
    <property type="entry name" value="ECH_1"/>
    <property type="match status" value="1"/>
</dbReference>
<keyword evidence="2" id="KW-0456">Lyase</keyword>
<dbReference type="AlphaFoldDB" id="A0A8J3MB34"/>
<reference evidence="4" key="1">
    <citation type="journal article" date="2014" name="Int. J. Syst. Evol. Microbiol.">
        <title>Complete genome sequence of Corynebacterium casei LMG S-19264T (=DSM 44701T), isolated from a smear-ripened cheese.</title>
        <authorList>
            <consortium name="US DOE Joint Genome Institute (JGI-PGF)"/>
            <person name="Walter F."/>
            <person name="Albersmeier A."/>
            <person name="Kalinowski J."/>
            <person name="Ruckert C."/>
        </authorList>
    </citation>
    <scope>NUCLEOTIDE SEQUENCE</scope>
    <source>
        <strain evidence="4">CGMCC 1.7081</strain>
    </source>
</reference>
<evidence type="ECO:0000256" key="3">
    <source>
        <dbReference type="SAM" id="Phobius"/>
    </source>
</evidence>
<keyword evidence="5" id="KW-1185">Reference proteome</keyword>
<keyword evidence="1" id="KW-0443">Lipid metabolism</keyword>
<evidence type="ECO:0000256" key="1">
    <source>
        <dbReference type="ARBA" id="ARBA00023098"/>
    </source>
</evidence>
<dbReference type="InterPro" id="IPR001753">
    <property type="entry name" value="Enoyl-CoA_hydra/iso"/>
</dbReference>
<keyword evidence="3" id="KW-1133">Transmembrane helix</keyword>
<protein>
    <submittedName>
        <fullName evidence="4">Enoyl-CoA hydratase</fullName>
    </submittedName>
</protein>
<accession>A0A8J3MB34</accession>
<dbReference type="InterPro" id="IPR029045">
    <property type="entry name" value="ClpP/crotonase-like_dom_sf"/>
</dbReference>
<feature type="transmembrane region" description="Helical" evidence="3">
    <location>
        <begin position="97"/>
        <end position="118"/>
    </location>
</feature>
<dbReference type="CDD" id="cd06558">
    <property type="entry name" value="crotonase-like"/>
    <property type="match status" value="1"/>
</dbReference>
<sequence>MTDTLSELILTDHGEGITEIRLSRSPVNALSPGFLMGFAALLDRLEADEDVRAVVISSGFKVFSAGLDLKEAQGFDLTQEFAIVEALNLGFLRLFTFAKPVVVAVNGAAIAGGLFFVLASDFRVAGPRASFGLAEIRVGVDFPVGPMEIARAMLDPNALRRLMQTGQPIAVDHARDIGLVDVLEDGGDAVLARAIEEARKLAQLPSIAYAAVKRQIREPAVAAIEAAILEDAKAPQDGWFNAQTRDAMRRMIG</sequence>
<dbReference type="PANTHER" id="PTHR11941:SF169">
    <property type="entry name" value="(7AS)-7A-METHYL-1,5-DIOXO-2,3,5,6,7,7A-HEXAHYDRO-1H-INDENE-CARBOXYL-COA HYDROLASE"/>
    <property type="match status" value="1"/>
</dbReference>
<name>A0A8J3MB34_9RHOB</name>
<keyword evidence="3" id="KW-0472">Membrane</keyword>
<dbReference type="Proteomes" id="UP000611500">
    <property type="component" value="Unassembled WGS sequence"/>
</dbReference>
<proteinExistence type="predicted"/>
<dbReference type="GO" id="GO:0006635">
    <property type="term" value="P:fatty acid beta-oxidation"/>
    <property type="evidence" value="ECO:0007669"/>
    <property type="project" value="TreeGrafter"/>
</dbReference>
<dbReference type="GO" id="GO:0016829">
    <property type="term" value="F:lyase activity"/>
    <property type="evidence" value="ECO:0007669"/>
    <property type="project" value="UniProtKB-KW"/>
</dbReference>
<keyword evidence="3" id="KW-0812">Transmembrane</keyword>
<evidence type="ECO:0000313" key="5">
    <source>
        <dbReference type="Proteomes" id="UP000611500"/>
    </source>
</evidence>
<evidence type="ECO:0000313" key="4">
    <source>
        <dbReference type="EMBL" id="GHG81165.1"/>
    </source>
</evidence>
<organism evidence="4 5">
    <name type="scientific">Pseudodonghicola xiamenensis</name>
    <dbReference type="NCBI Taxonomy" id="337702"/>
    <lineage>
        <taxon>Bacteria</taxon>
        <taxon>Pseudomonadati</taxon>
        <taxon>Pseudomonadota</taxon>
        <taxon>Alphaproteobacteria</taxon>
        <taxon>Rhodobacterales</taxon>
        <taxon>Paracoccaceae</taxon>
        <taxon>Pseudodonghicola</taxon>
    </lineage>
</organism>
<dbReference type="Gene3D" id="3.90.226.10">
    <property type="entry name" value="2-enoyl-CoA Hydratase, Chain A, domain 1"/>
    <property type="match status" value="1"/>
</dbReference>